<proteinExistence type="predicted"/>
<evidence type="ECO:0000256" key="1">
    <source>
        <dbReference type="SAM" id="MobiDB-lite"/>
    </source>
</evidence>
<evidence type="ECO:0000313" key="2">
    <source>
        <dbReference type="EMBL" id="BAC91463.1"/>
    </source>
</evidence>
<dbReference type="InParanoid" id="Q7NFK3"/>
<dbReference type="KEGG" id="gvi:gsl3522"/>
<dbReference type="HOGENOM" id="CLU_189775_0_0_3"/>
<evidence type="ECO:0000313" key="3">
    <source>
        <dbReference type="Proteomes" id="UP000000557"/>
    </source>
</evidence>
<dbReference type="AlphaFoldDB" id="Q7NFK3"/>
<dbReference type="OrthoDB" id="471576at2"/>
<protein>
    <submittedName>
        <fullName evidence="2">Gsl3522 protein</fullName>
    </submittedName>
</protein>
<name>Q7NFK3_GLOVI</name>
<dbReference type="EnsemblBacteria" id="BAC91463">
    <property type="protein sequence ID" value="BAC91463"/>
    <property type="gene ID" value="BAC91463"/>
</dbReference>
<organism evidence="2 3">
    <name type="scientific">Gloeobacter violaceus (strain ATCC 29082 / PCC 7421)</name>
    <dbReference type="NCBI Taxonomy" id="251221"/>
    <lineage>
        <taxon>Bacteria</taxon>
        <taxon>Bacillati</taxon>
        <taxon>Cyanobacteriota</taxon>
        <taxon>Cyanophyceae</taxon>
        <taxon>Gloeobacterales</taxon>
        <taxon>Gloeobacteraceae</taxon>
        <taxon>Gloeobacter</taxon>
    </lineage>
</organism>
<dbReference type="PhylomeDB" id="Q7NFK3"/>
<keyword evidence="3" id="KW-1185">Reference proteome</keyword>
<dbReference type="eggNOG" id="ENOG5033BX3">
    <property type="taxonomic scope" value="Bacteria"/>
</dbReference>
<accession>Q7NFK3</accession>
<feature type="region of interest" description="Disordered" evidence="1">
    <location>
        <begin position="70"/>
        <end position="98"/>
    </location>
</feature>
<dbReference type="PATRIC" id="fig|251221.4.peg.3555"/>
<gene>
    <name evidence="2" type="ordered locus">gsl3522</name>
</gene>
<dbReference type="STRING" id="251221.gene:10761035"/>
<reference evidence="2 3" key="1">
    <citation type="journal article" date="2003" name="DNA Res.">
        <title>Complete genome structure of Gloeobacter violaceus PCC 7421, a cyanobacterium that lacks thylakoids.</title>
        <authorList>
            <person name="Nakamura Y."/>
            <person name="Kaneko T."/>
            <person name="Sato S."/>
            <person name="Mimuro M."/>
            <person name="Miyashita H."/>
            <person name="Tsuchiya T."/>
            <person name="Sasamoto S."/>
            <person name="Watanabe A."/>
            <person name="Kawashima K."/>
            <person name="Kishida Y."/>
            <person name="Kiyokawa C."/>
            <person name="Kohara M."/>
            <person name="Matsumoto M."/>
            <person name="Matsuno A."/>
            <person name="Nakazaki N."/>
            <person name="Shimpo S."/>
            <person name="Takeuchi C."/>
            <person name="Yamada M."/>
            <person name="Tabata S."/>
        </authorList>
    </citation>
    <scope>NUCLEOTIDE SEQUENCE [LARGE SCALE GENOMIC DNA]</scope>
    <source>
        <strain evidence="3">ATCC 29082 / PCC 7421</strain>
    </source>
</reference>
<dbReference type="EMBL" id="BA000045">
    <property type="protein sequence ID" value="BAC91463.1"/>
    <property type="molecule type" value="Genomic_DNA"/>
</dbReference>
<dbReference type="Proteomes" id="UP000000557">
    <property type="component" value="Chromosome"/>
</dbReference>
<reference evidence="2 3" key="2">
    <citation type="journal article" date="2003" name="DNA Res.">
        <title>Complete genome structure of Gloeobacter violaceus PCC 7421, a cyanobacterium that lacks thylakoids (supplement).</title>
        <authorList>
            <person name="Nakamura Y."/>
            <person name="Kaneko T."/>
            <person name="Sato S."/>
            <person name="Mimuro M."/>
            <person name="Miyashita H."/>
            <person name="Tsuchiya T."/>
            <person name="Sasamoto S."/>
            <person name="Watanabe A."/>
            <person name="Kawashima K."/>
            <person name="Kishida Y."/>
            <person name="Kiyokawa C."/>
            <person name="Kohara M."/>
            <person name="Matsumoto M."/>
            <person name="Matsuno A."/>
            <person name="Nakazaki N."/>
            <person name="Shimpo S."/>
            <person name="Takeuchi C."/>
            <person name="Yamada M."/>
            <person name="Tabata S."/>
        </authorList>
    </citation>
    <scope>NUCLEOTIDE SEQUENCE [LARGE SCALE GENOMIC DNA]</scope>
    <source>
        <strain evidence="3">ATCC 29082 / PCC 7421</strain>
    </source>
</reference>
<sequence length="98" mass="10538">MTMDLTPQQQLAVKEHLDAVAAILYQNTPPEQLTTLEGIELAVRQHINQAVGPQLALFLSRQLQARLLAMPATSPPASAPSKSPKNKRKSSSSSPAPD</sequence>